<evidence type="ECO:0000256" key="1">
    <source>
        <dbReference type="SAM" id="MobiDB-lite"/>
    </source>
</evidence>
<evidence type="ECO:0000313" key="3">
    <source>
        <dbReference type="Proteomes" id="UP000516437"/>
    </source>
</evidence>
<organism evidence="2 3">
    <name type="scientific">Morella rubra</name>
    <name type="common">Chinese bayberry</name>
    <dbReference type="NCBI Taxonomy" id="262757"/>
    <lineage>
        <taxon>Eukaryota</taxon>
        <taxon>Viridiplantae</taxon>
        <taxon>Streptophyta</taxon>
        <taxon>Embryophyta</taxon>
        <taxon>Tracheophyta</taxon>
        <taxon>Spermatophyta</taxon>
        <taxon>Magnoliopsida</taxon>
        <taxon>eudicotyledons</taxon>
        <taxon>Gunneridae</taxon>
        <taxon>Pentapetalae</taxon>
        <taxon>rosids</taxon>
        <taxon>fabids</taxon>
        <taxon>Fagales</taxon>
        <taxon>Myricaceae</taxon>
        <taxon>Morella</taxon>
    </lineage>
</organism>
<dbReference type="AlphaFoldDB" id="A0A6A1W3Q8"/>
<comment type="caution">
    <text evidence="2">The sequence shown here is derived from an EMBL/GenBank/DDBJ whole genome shotgun (WGS) entry which is preliminary data.</text>
</comment>
<evidence type="ECO:0000313" key="2">
    <source>
        <dbReference type="EMBL" id="KAB1218358.1"/>
    </source>
</evidence>
<proteinExistence type="predicted"/>
<feature type="compositionally biased region" description="Polar residues" evidence="1">
    <location>
        <begin position="51"/>
        <end position="76"/>
    </location>
</feature>
<accession>A0A6A1W3Q8</accession>
<gene>
    <name evidence="2" type="ORF">CJ030_MR3G026238</name>
</gene>
<sequence>MEEIHMTENGLRNSGKGLKVTENRLRQPGKLLQSTKNEKFCNRLKMDHASQKSFSDGQKRITSPRNLFPSTKNGFG</sequence>
<reference evidence="2 3" key="1">
    <citation type="journal article" date="2019" name="Plant Biotechnol. J.">
        <title>The red bayberry genome and genetic basis of sex determination.</title>
        <authorList>
            <person name="Jia H.M."/>
            <person name="Jia H.J."/>
            <person name="Cai Q.L."/>
            <person name="Wang Y."/>
            <person name="Zhao H.B."/>
            <person name="Yang W.F."/>
            <person name="Wang G.Y."/>
            <person name="Li Y.H."/>
            <person name="Zhan D.L."/>
            <person name="Shen Y.T."/>
            <person name="Niu Q.F."/>
            <person name="Chang L."/>
            <person name="Qiu J."/>
            <person name="Zhao L."/>
            <person name="Xie H.B."/>
            <person name="Fu W.Y."/>
            <person name="Jin J."/>
            <person name="Li X.W."/>
            <person name="Jiao Y."/>
            <person name="Zhou C.C."/>
            <person name="Tu T."/>
            <person name="Chai C.Y."/>
            <person name="Gao J.L."/>
            <person name="Fan L.J."/>
            <person name="van de Weg E."/>
            <person name="Wang J.Y."/>
            <person name="Gao Z.S."/>
        </authorList>
    </citation>
    <scope>NUCLEOTIDE SEQUENCE [LARGE SCALE GENOMIC DNA]</scope>
    <source>
        <tissue evidence="2">Leaves</tissue>
    </source>
</reference>
<dbReference type="EMBL" id="RXIC02000021">
    <property type="protein sequence ID" value="KAB1218358.1"/>
    <property type="molecule type" value="Genomic_DNA"/>
</dbReference>
<feature type="region of interest" description="Disordered" evidence="1">
    <location>
        <begin position="1"/>
        <end position="21"/>
    </location>
</feature>
<feature type="region of interest" description="Disordered" evidence="1">
    <location>
        <begin position="49"/>
        <end position="76"/>
    </location>
</feature>
<dbReference type="Proteomes" id="UP000516437">
    <property type="component" value="Chromosome 3"/>
</dbReference>
<keyword evidence="3" id="KW-1185">Reference proteome</keyword>
<protein>
    <submittedName>
        <fullName evidence="2">Uncharacterized protein</fullName>
    </submittedName>
</protein>
<name>A0A6A1W3Q8_9ROSI</name>